<sequence length="233" mass="27176">MYGKSRYGLTKYAQEGAADQYEEEYYHDVSRYVPDYLIEKREPKASCLAEGYEIGLAYHNIRDSFDQLFLSSVTWAIGRWEKMYGIETNLSLSYEQRREIVAAKIRGQGTTTKQMIEETAAAFSGGEVEVIEDNPNSHFIVRFIGIKGIPRNMQAFIAMLEEIKPAHLKYTFEYTYTTWNSLRSLTWENVSDKTWDGLRTMREIEYHDGTWKGFSGNTWDTVAWKTWEEIGKE</sequence>
<evidence type="ECO:0000313" key="1">
    <source>
        <dbReference type="EMBL" id="CUP14907.1"/>
    </source>
</evidence>
<evidence type="ECO:0000313" key="2">
    <source>
        <dbReference type="Proteomes" id="UP000095651"/>
    </source>
</evidence>
<dbReference type="InterPro" id="IPR018755">
    <property type="entry name" value="Phage_Mu_Gp48"/>
</dbReference>
<protein>
    <submittedName>
        <fullName evidence="1">Uncharacterized protein conserved in bacteria (DUF2313)</fullName>
    </submittedName>
</protein>
<dbReference type="Pfam" id="PF10076">
    <property type="entry name" value="Phage_Mu_Gp48"/>
    <property type="match status" value="1"/>
</dbReference>
<dbReference type="Proteomes" id="UP000095651">
    <property type="component" value="Unassembled WGS sequence"/>
</dbReference>
<dbReference type="AlphaFoldDB" id="A0A174KXL7"/>
<organism evidence="1 2">
    <name type="scientific">Hungatella hathewayi</name>
    <dbReference type="NCBI Taxonomy" id="154046"/>
    <lineage>
        <taxon>Bacteria</taxon>
        <taxon>Bacillati</taxon>
        <taxon>Bacillota</taxon>
        <taxon>Clostridia</taxon>
        <taxon>Lachnospirales</taxon>
        <taxon>Lachnospiraceae</taxon>
        <taxon>Hungatella</taxon>
    </lineage>
</organism>
<accession>A0A174KXL7</accession>
<name>A0A174KXL7_9FIRM</name>
<gene>
    <name evidence="1" type="ORF">ERS852407_05118</name>
</gene>
<reference evidence="1 2" key="1">
    <citation type="submission" date="2015-09" db="EMBL/GenBank/DDBJ databases">
        <authorList>
            <consortium name="Pathogen Informatics"/>
        </authorList>
    </citation>
    <scope>NUCLEOTIDE SEQUENCE [LARGE SCALE GENOMIC DNA]</scope>
    <source>
        <strain evidence="1 2">2789STDY5608850</strain>
    </source>
</reference>
<dbReference type="RefSeq" id="WP_070102544.1">
    <property type="nucleotide sequence ID" value="NZ_CABIXC010000019.1"/>
</dbReference>
<dbReference type="EMBL" id="CYZE01000019">
    <property type="protein sequence ID" value="CUP14907.1"/>
    <property type="molecule type" value="Genomic_DNA"/>
</dbReference>
<proteinExistence type="predicted"/>